<evidence type="ECO:0000313" key="2">
    <source>
        <dbReference type="Proteomes" id="UP000198609"/>
    </source>
</evidence>
<dbReference type="AlphaFoldDB" id="A0A1H4KIJ9"/>
<name>A0A1H4KIJ9_STRMJ</name>
<reference evidence="2" key="1">
    <citation type="submission" date="2016-10" db="EMBL/GenBank/DDBJ databases">
        <authorList>
            <person name="Varghese N."/>
            <person name="Submissions S."/>
        </authorList>
    </citation>
    <scope>NUCLEOTIDE SEQUENCE [LARGE SCALE GENOMIC DNA]</scope>
    <source>
        <strain evidence="2">DSM 40318</strain>
    </source>
</reference>
<organism evidence="1 2">
    <name type="scientific">Streptomyces melanosporofaciens</name>
    <dbReference type="NCBI Taxonomy" id="67327"/>
    <lineage>
        <taxon>Bacteria</taxon>
        <taxon>Bacillati</taxon>
        <taxon>Actinomycetota</taxon>
        <taxon>Actinomycetes</taxon>
        <taxon>Kitasatosporales</taxon>
        <taxon>Streptomycetaceae</taxon>
        <taxon>Streptomyces</taxon>
        <taxon>Streptomyces violaceusniger group</taxon>
    </lineage>
</organism>
<keyword evidence="2" id="KW-1185">Reference proteome</keyword>
<dbReference type="Proteomes" id="UP000198609">
    <property type="component" value="Unassembled WGS sequence"/>
</dbReference>
<evidence type="ECO:0000313" key="1">
    <source>
        <dbReference type="EMBL" id="SEB58369.1"/>
    </source>
</evidence>
<protein>
    <submittedName>
        <fullName evidence="1">Uncharacterized protein</fullName>
    </submittedName>
</protein>
<sequence length="46" mass="5105">MKPPTLSRLLTGSRAADTMKFKSHLRFEVPCAADERDAESAEQQSP</sequence>
<proteinExistence type="predicted"/>
<gene>
    <name evidence="1" type="ORF">SAMN04490356_0752</name>
</gene>
<accession>A0A1H4KIJ9</accession>
<dbReference type="EMBL" id="FNST01000002">
    <property type="protein sequence ID" value="SEB58369.1"/>
    <property type="molecule type" value="Genomic_DNA"/>
</dbReference>